<dbReference type="EMBL" id="JQCR01000003">
    <property type="protein sequence ID" value="KGE17136.1"/>
    <property type="molecule type" value="Genomic_DNA"/>
</dbReference>
<feature type="domain" description="Helix-turn-helix type 11" evidence="1">
    <location>
        <begin position="6"/>
        <end position="58"/>
    </location>
</feature>
<dbReference type="InterPro" id="IPR036388">
    <property type="entry name" value="WH-like_DNA-bd_sf"/>
</dbReference>
<reference evidence="4 5" key="2">
    <citation type="submission" date="2014-10" db="EMBL/GenBank/DDBJ databases">
        <title>Comparative genomics of the Paenibacillus odorifer group.</title>
        <authorList>
            <person name="Tsai Y.-C."/>
            <person name="Martin N."/>
            <person name="Korlach J."/>
            <person name="Wiedmann M."/>
        </authorList>
    </citation>
    <scope>NUCLEOTIDE SEQUENCE [LARGE SCALE GENOMIC DNA]</scope>
    <source>
        <strain evidence="4 5">DSM 18334</strain>
    </source>
</reference>
<dbReference type="PANTHER" id="PTHR34580:SF1">
    <property type="entry name" value="PROTEIN PAFC"/>
    <property type="match status" value="1"/>
</dbReference>
<organism evidence="4 5">
    <name type="scientific">Paenibacillus wynnii</name>
    <dbReference type="NCBI Taxonomy" id="268407"/>
    <lineage>
        <taxon>Bacteria</taxon>
        <taxon>Bacillati</taxon>
        <taxon>Bacillota</taxon>
        <taxon>Bacilli</taxon>
        <taxon>Bacillales</taxon>
        <taxon>Paenibacillaceae</taxon>
        <taxon>Paenibacillus</taxon>
    </lineage>
</organism>
<dbReference type="AlphaFoldDB" id="A0A098M510"/>
<evidence type="ECO:0000259" key="1">
    <source>
        <dbReference type="Pfam" id="PF08279"/>
    </source>
</evidence>
<dbReference type="Pfam" id="PF08279">
    <property type="entry name" value="HTH_11"/>
    <property type="match status" value="1"/>
</dbReference>
<protein>
    <submittedName>
        <fullName evidence="4">Transcriptional regulator</fullName>
    </submittedName>
</protein>
<dbReference type="Pfam" id="PF25583">
    <property type="entry name" value="WCX"/>
    <property type="match status" value="1"/>
</dbReference>
<dbReference type="OrthoDB" id="9815009at2"/>
<dbReference type="eggNOG" id="COG2378">
    <property type="taxonomic scope" value="Bacteria"/>
</dbReference>
<dbReference type="RefSeq" id="WP_036655624.1">
    <property type="nucleotide sequence ID" value="NZ_JQCR01000003.1"/>
</dbReference>
<dbReference type="Proteomes" id="UP000029734">
    <property type="component" value="Unassembled WGS sequence"/>
</dbReference>
<reference evidence="4 5" key="1">
    <citation type="submission" date="2014-08" db="EMBL/GenBank/DDBJ databases">
        <authorList>
            <person name="den Bakker H.C."/>
        </authorList>
    </citation>
    <scope>NUCLEOTIDE SEQUENCE [LARGE SCALE GENOMIC DNA]</scope>
    <source>
        <strain evidence="4 5">DSM 18334</strain>
    </source>
</reference>
<feature type="domain" description="WYL" evidence="2">
    <location>
        <begin position="139"/>
        <end position="211"/>
    </location>
</feature>
<keyword evidence="5" id="KW-1185">Reference proteome</keyword>
<evidence type="ECO:0000259" key="3">
    <source>
        <dbReference type="Pfam" id="PF25583"/>
    </source>
</evidence>
<dbReference type="InterPro" id="IPR013196">
    <property type="entry name" value="HTH_11"/>
</dbReference>
<accession>A0A098M510</accession>
<name>A0A098M510_9BACL</name>
<proteinExistence type="predicted"/>
<dbReference type="Gene3D" id="1.10.10.10">
    <property type="entry name" value="Winged helix-like DNA-binding domain superfamily/Winged helix DNA-binding domain"/>
    <property type="match status" value="1"/>
</dbReference>
<comment type="caution">
    <text evidence="4">The sequence shown here is derived from an EMBL/GenBank/DDBJ whole genome shotgun (WGS) entry which is preliminary data.</text>
</comment>
<evidence type="ECO:0000313" key="4">
    <source>
        <dbReference type="EMBL" id="KGE17136.1"/>
    </source>
</evidence>
<dbReference type="STRING" id="268407.PWYN_21070"/>
<dbReference type="InterPro" id="IPR057727">
    <property type="entry name" value="WCX_dom"/>
</dbReference>
<evidence type="ECO:0000313" key="5">
    <source>
        <dbReference type="Proteomes" id="UP000029734"/>
    </source>
</evidence>
<evidence type="ECO:0000259" key="2">
    <source>
        <dbReference type="Pfam" id="PF13280"/>
    </source>
</evidence>
<gene>
    <name evidence="4" type="ORF">PWYN_21070</name>
</gene>
<dbReference type="InterPro" id="IPR051534">
    <property type="entry name" value="CBASS_pafABC_assoc_protein"/>
</dbReference>
<dbReference type="InterPro" id="IPR036390">
    <property type="entry name" value="WH_DNA-bd_sf"/>
</dbReference>
<dbReference type="InterPro" id="IPR028349">
    <property type="entry name" value="PafC-like"/>
</dbReference>
<dbReference type="PROSITE" id="PS52050">
    <property type="entry name" value="WYL"/>
    <property type="match status" value="1"/>
</dbReference>
<dbReference type="Pfam" id="PF13280">
    <property type="entry name" value="WYL"/>
    <property type="match status" value="1"/>
</dbReference>
<dbReference type="PANTHER" id="PTHR34580">
    <property type="match status" value="1"/>
</dbReference>
<dbReference type="SUPFAM" id="SSF46785">
    <property type="entry name" value="Winged helix' DNA-binding domain"/>
    <property type="match status" value="1"/>
</dbReference>
<feature type="domain" description="WCX" evidence="3">
    <location>
        <begin position="237"/>
        <end position="311"/>
    </location>
</feature>
<sequence>MNKTDRLLAIILELQRKGMQRAEDLAGTFETSIRTIYRDVQALSEAGVPVIGAPGMGYSLMEGYFLPPVSFTADEAVTLLIGIDFVEQQFDADYRAKAMAGRSKIEAVLPENVRLESLRIREGMKIISKSRRINKTNAELLGSLREAIQGKRKVRMIYAKVKPDASEDPRMSREIDPYGLVFINGGWILVAFCHVRQGLRHFRVSRIQSLELLKETFILAEDFQLHSYKPIDDRNLLVRLLIRPELASRVKDNPYYYMEHMEDQEDGLLVTLRVREPEEVLDWVLGWGGGAVVLEPEILRQKVRLEAENMLKRY</sequence>
<dbReference type="PIRSF" id="PIRSF016838">
    <property type="entry name" value="PafC"/>
    <property type="match status" value="1"/>
</dbReference>
<dbReference type="InterPro" id="IPR026881">
    <property type="entry name" value="WYL_dom"/>
</dbReference>